<accession>A0ABP7V5F1</accession>
<dbReference type="EMBL" id="BAAAZG010000002">
    <property type="protein sequence ID" value="GAA4059934.1"/>
    <property type="molecule type" value="Genomic_DNA"/>
</dbReference>
<evidence type="ECO:0000313" key="2">
    <source>
        <dbReference type="Proteomes" id="UP001500683"/>
    </source>
</evidence>
<comment type="caution">
    <text evidence="1">The sequence shown here is derived from an EMBL/GenBank/DDBJ whole genome shotgun (WGS) entry which is preliminary data.</text>
</comment>
<proteinExistence type="predicted"/>
<evidence type="ECO:0000313" key="1">
    <source>
        <dbReference type="EMBL" id="GAA4059934.1"/>
    </source>
</evidence>
<sequence>MAVLPDPAWLAQRERLERAGRRLRMRHLAWRARRRTQQDTRTAYLVYYEDNEQPWTEPEHSAADIWRDCLHRAVLLIIGHCTVAAMICLWDAWPALATLPYVLGIAE</sequence>
<protein>
    <submittedName>
        <fullName evidence="1">Uncharacterized protein</fullName>
    </submittedName>
</protein>
<organism evidence="1 2">
    <name type="scientific">Actinomadura miaoliensis</name>
    <dbReference type="NCBI Taxonomy" id="430685"/>
    <lineage>
        <taxon>Bacteria</taxon>
        <taxon>Bacillati</taxon>
        <taxon>Actinomycetota</taxon>
        <taxon>Actinomycetes</taxon>
        <taxon>Streptosporangiales</taxon>
        <taxon>Thermomonosporaceae</taxon>
        <taxon>Actinomadura</taxon>
    </lineage>
</organism>
<dbReference type="RefSeq" id="WP_344941520.1">
    <property type="nucleotide sequence ID" value="NZ_BAAAZG010000002.1"/>
</dbReference>
<reference evidence="2" key="1">
    <citation type="journal article" date="2019" name="Int. J. Syst. Evol. Microbiol.">
        <title>The Global Catalogue of Microorganisms (GCM) 10K type strain sequencing project: providing services to taxonomists for standard genome sequencing and annotation.</title>
        <authorList>
            <consortium name="The Broad Institute Genomics Platform"/>
            <consortium name="The Broad Institute Genome Sequencing Center for Infectious Disease"/>
            <person name="Wu L."/>
            <person name="Ma J."/>
        </authorList>
    </citation>
    <scope>NUCLEOTIDE SEQUENCE [LARGE SCALE GENOMIC DNA]</scope>
    <source>
        <strain evidence="2">JCM 16702</strain>
    </source>
</reference>
<dbReference type="Proteomes" id="UP001500683">
    <property type="component" value="Unassembled WGS sequence"/>
</dbReference>
<name>A0ABP7V5F1_9ACTN</name>
<gene>
    <name evidence="1" type="ORF">GCM10022214_10670</name>
</gene>
<keyword evidence="2" id="KW-1185">Reference proteome</keyword>